<evidence type="ECO:0000313" key="2">
    <source>
        <dbReference type="EMBL" id="GIJ64319.1"/>
    </source>
</evidence>
<sequence>MVVPWVPVLPRIRGTCYPTQFVLTERTGSPMSDMYRQSAHVDLTEAWQQLRRKRVSHALLDEQSGQTIPVLSHYSDVRAALQGSGQEGDDFVNRSTLLPLYLPCPEALTVLSELGAEPVTAAGDPPFHPQMRAALESVFPWKRSHVASYARVIEGIVTELLDSRIGETVELVDQFAAELPLRVILHLIGAPAGDGAQIRKWSDGQIHFIWGRPEPAEQVRLAHNLVAFWLYCLELAENNPPPHSITARLLAAGVTTNQAASFAFNLLVAGHETTRNLIVNMLFLLLVKPQRWQRLLDQPALVPIAVAETNRYMPPIIAWLRETARDVTIDDELLPAGTRILAHIAAANRDMPGGDDFDLITRPRRPLSFGGGPHYCIGAALAVQEAETALRVMLTRFRNLALTQNYTPRCEENIGFHAPSELWVTNG</sequence>
<dbReference type="InterPro" id="IPR017972">
    <property type="entry name" value="Cyt_P450_CS"/>
</dbReference>
<comment type="similarity">
    <text evidence="1">Belongs to the cytochrome P450 family.</text>
</comment>
<accession>A0A8J3ZI47</accession>
<reference evidence="2" key="1">
    <citation type="submission" date="2021-01" db="EMBL/GenBank/DDBJ databases">
        <title>Whole genome shotgun sequence of Virgisporangium aurantiacum NBRC 16421.</title>
        <authorList>
            <person name="Komaki H."/>
            <person name="Tamura T."/>
        </authorList>
    </citation>
    <scope>NUCLEOTIDE SEQUENCE</scope>
    <source>
        <strain evidence="2">NBRC 16421</strain>
    </source>
</reference>
<evidence type="ECO:0000256" key="1">
    <source>
        <dbReference type="ARBA" id="ARBA00010617"/>
    </source>
</evidence>
<dbReference type="InterPro" id="IPR036396">
    <property type="entry name" value="Cyt_P450_sf"/>
</dbReference>
<dbReference type="PRINTS" id="PR00359">
    <property type="entry name" value="BP450"/>
</dbReference>
<dbReference type="GO" id="GO:0005506">
    <property type="term" value="F:iron ion binding"/>
    <property type="evidence" value="ECO:0007669"/>
    <property type="project" value="InterPro"/>
</dbReference>
<organism evidence="2 3">
    <name type="scientific">Virgisporangium aurantiacum</name>
    <dbReference type="NCBI Taxonomy" id="175570"/>
    <lineage>
        <taxon>Bacteria</taxon>
        <taxon>Bacillati</taxon>
        <taxon>Actinomycetota</taxon>
        <taxon>Actinomycetes</taxon>
        <taxon>Micromonosporales</taxon>
        <taxon>Micromonosporaceae</taxon>
        <taxon>Virgisporangium</taxon>
    </lineage>
</organism>
<name>A0A8J3ZI47_9ACTN</name>
<dbReference type="SUPFAM" id="SSF48264">
    <property type="entry name" value="Cytochrome P450"/>
    <property type="match status" value="1"/>
</dbReference>
<gene>
    <name evidence="2" type="ORF">Vau01_118350</name>
</gene>
<evidence type="ECO:0000313" key="3">
    <source>
        <dbReference type="Proteomes" id="UP000612585"/>
    </source>
</evidence>
<protein>
    <submittedName>
        <fullName evidence="2">Cytochrome P450</fullName>
    </submittedName>
</protein>
<keyword evidence="3" id="KW-1185">Reference proteome</keyword>
<dbReference type="InterPro" id="IPR001128">
    <property type="entry name" value="Cyt_P450"/>
</dbReference>
<dbReference type="PROSITE" id="PS00086">
    <property type="entry name" value="CYTOCHROME_P450"/>
    <property type="match status" value="1"/>
</dbReference>
<dbReference type="PANTHER" id="PTHR46696">
    <property type="entry name" value="P450, PUTATIVE (EUROFUNG)-RELATED"/>
    <property type="match status" value="1"/>
</dbReference>
<dbReference type="InterPro" id="IPR002397">
    <property type="entry name" value="Cyt_P450_B"/>
</dbReference>
<proteinExistence type="inferred from homology"/>
<dbReference type="Gene3D" id="1.10.630.10">
    <property type="entry name" value="Cytochrome P450"/>
    <property type="match status" value="1"/>
</dbReference>
<dbReference type="EMBL" id="BOPG01000114">
    <property type="protein sequence ID" value="GIJ64319.1"/>
    <property type="molecule type" value="Genomic_DNA"/>
</dbReference>
<dbReference type="Proteomes" id="UP000612585">
    <property type="component" value="Unassembled WGS sequence"/>
</dbReference>
<dbReference type="PRINTS" id="PR00385">
    <property type="entry name" value="P450"/>
</dbReference>
<dbReference type="GO" id="GO:0020037">
    <property type="term" value="F:heme binding"/>
    <property type="evidence" value="ECO:0007669"/>
    <property type="project" value="InterPro"/>
</dbReference>
<dbReference type="PANTHER" id="PTHR46696:SF1">
    <property type="entry name" value="CYTOCHROME P450 YJIB-RELATED"/>
    <property type="match status" value="1"/>
</dbReference>
<comment type="caution">
    <text evidence="2">The sequence shown here is derived from an EMBL/GenBank/DDBJ whole genome shotgun (WGS) entry which is preliminary data.</text>
</comment>
<dbReference type="GO" id="GO:0004497">
    <property type="term" value="F:monooxygenase activity"/>
    <property type="evidence" value="ECO:0007669"/>
    <property type="project" value="InterPro"/>
</dbReference>
<dbReference type="AlphaFoldDB" id="A0A8J3ZI47"/>
<dbReference type="GO" id="GO:0016705">
    <property type="term" value="F:oxidoreductase activity, acting on paired donors, with incorporation or reduction of molecular oxygen"/>
    <property type="evidence" value="ECO:0007669"/>
    <property type="project" value="InterPro"/>
</dbReference>